<protein>
    <submittedName>
        <fullName evidence="2">SusD/RagB family nutrient-binding outer membrane lipoprotein</fullName>
    </submittedName>
</protein>
<dbReference type="Proteomes" id="UP001302949">
    <property type="component" value="Unassembled WGS sequence"/>
</dbReference>
<keyword evidence="3" id="KW-1185">Reference proteome</keyword>
<dbReference type="PROSITE" id="PS51257">
    <property type="entry name" value="PROKAR_LIPOPROTEIN"/>
    <property type="match status" value="1"/>
</dbReference>
<reference evidence="2 3" key="1">
    <citation type="submission" date="2023-12" db="EMBL/GenBank/DDBJ databases">
        <title>Novel species of the genus Arcicella isolated from rivers.</title>
        <authorList>
            <person name="Lu H."/>
        </authorList>
    </citation>
    <scope>NUCLEOTIDE SEQUENCE [LARGE SCALE GENOMIC DNA]</scope>
    <source>
        <strain evidence="2 3">KCTC 23307</strain>
    </source>
</reference>
<evidence type="ECO:0000313" key="2">
    <source>
        <dbReference type="EMBL" id="MEA5138326.1"/>
    </source>
</evidence>
<dbReference type="EMBL" id="JAYFUM010000005">
    <property type="protein sequence ID" value="MEA5138326.1"/>
    <property type="molecule type" value="Genomic_DNA"/>
</dbReference>
<feature type="signal peptide" evidence="1">
    <location>
        <begin position="1"/>
        <end position="22"/>
    </location>
</feature>
<dbReference type="InterPro" id="IPR041662">
    <property type="entry name" value="SusD-like_2"/>
</dbReference>
<keyword evidence="1" id="KW-0732">Signal</keyword>
<organism evidence="2 3">
    <name type="scientific">Arcicella rigui</name>
    <dbReference type="NCBI Taxonomy" id="797020"/>
    <lineage>
        <taxon>Bacteria</taxon>
        <taxon>Pseudomonadati</taxon>
        <taxon>Bacteroidota</taxon>
        <taxon>Cytophagia</taxon>
        <taxon>Cytophagales</taxon>
        <taxon>Flectobacillaceae</taxon>
        <taxon>Arcicella</taxon>
    </lineage>
</organism>
<dbReference type="InterPro" id="IPR011990">
    <property type="entry name" value="TPR-like_helical_dom_sf"/>
</dbReference>
<comment type="caution">
    <text evidence="2">The sequence shown here is derived from an EMBL/GenBank/DDBJ whole genome shotgun (WGS) entry which is preliminary data.</text>
</comment>
<accession>A0ABU5Q651</accession>
<dbReference type="Pfam" id="PF12771">
    <property type="entry name" value="SusD-like_2"/>
    <property type="match status" value="1"/>
</dbReference>
<gene>
    <name evidence="2" type="ORF">VB248_04240</name>
</gene>
<feature type="chain" id="PRO_5046040679" evidence="1">
    <location>
        <begin position="23"/>
        <end position="489"/>
    </location>
</feature>
<proteinExistence type="predicted"/>
<dbReference type="SUPFAM" id="SSF48452">
    <property type="entry name" value="TPR-like"/>
    <property type="match status" value="1"/>
</dbReference>
<dbReference type="RefSeq" id="WP_323295494.1">
    <property type="nucleotide sequence ID" value="NZ_JAYFUM010000005.1"/>
</dbReference>
<name>A0ABU5Q651_9BACT</name>
<evidence type="ECO:0000313" key="3">
    <source>
        <dbReference type="Proteomes" id="UP001302949"/>
    </source>
</evidence>
<evidence type="ECO:0000256" key="1">
    <source>
        <dbReference type="SAM" id="SignalP"/>
    </source>
</evidence>
<sequence>MKRKIYSILTATALLFLGGCTGDYLDINDNPNQAVSATPELVLSNALNTTAGRLGHNQIGNFFGGYWAPSGSYSGFIEERQFDYGATYGTGVWNGCYDNLTDYKYILDKAEEQKWKAVSGIAKVMMAYNYQILVDAYGNIPYSDALKGTTAIRPKYDDAQTVYNNLVALLDAASTDLKVAISGDNPSPGAQDIVFKGDLTKWRKFANTLRLRLLIRQTNVSGKDLKTEIAKVVAEGAGFLGAGATVTSTPGYLKTSGKQNPFWENYVQNAAGGDAGTKQAYVCSAFFINTLQDDLKDPRLSRLAAKNNAGIYVGVPLGEGNDANLFPKRSWFGPAIIKSFDQPMILMTAAESFFLQAEAVQRGFMTGDAKALYEAGITEAFTAAGLTAADAATYYGSSIVNASWAGSPDKIEAIITQKWVAMFSLTGFEAWSEFRRTGFPKVPLATKAIQAKAPQRLFYPTSEISTNAENVAAQNVTSQFDNKIFWAKK</sequence>
<dbReference type="Gene3D" id="1.25.40.390">
    <property type="match status" value="1"/>
</dbReference>
<keyword evidence="2" id="KW-0449">Lipoprotein</keyword>